<evidence type="ECO:0000256" key="14">
    <source>
        <dbReference type="ARBA" id="ARBA00023180"/>
    </source>
</evidence>
<comment type="cofactor">
    <cofactor evidence="15">
        <name>Ca(2+)</name>
        <dbReference type="ChEBI" id="CHEBI:29108"/>
    </cofactor>
    <text evidence="15">Binds 1 Ca(2+) ion per subunit.</text>
</comment>
<dbReference type="CDD" id="cd04056">
    <property type="entry name" value="Peptidases_S53"/>
    <property type="match status" value="1"/>
</dbReference>
<evidence type="ECO:0000256" key="12">
    <source>
        <dbReference type="ARBA" id="ARBA00023026"/>
    </source>
</evidence>
<keyword evidence="13" id="KW-0865">Zymogen</keyword>
<dbReference type="SUPFAM" id="SSF52743">
    <property type="entry name" value="Subtilisin-like"/>
    <property type="match status" value="1"/>
</dbReference>
<keyword evidence="9 15" id="KW-0378">Hydrolase</keyword>
<dbReference type="SUPFAM" id="SSF54897">
    <property type="entry name" value="Protease propeptides/inhibitors"/>
    <property type="match status" value="1"/>
</dbReference>
<dbReference type="EMBL" id="ML978714">
    <property type="protein sequence ID" value="KAF2089662.1"/>
    <property type="molecule type" value="Genomic_DNA"/>
</dbReference>
<evidence type="ECO:0000313" key="18">
    <source>
        <dbReference type="EMBL" id="KAF2089662.1"/>
    </source>
</evidence>
<comment type="catalytic activity">
    <reaction evidence="1">
        <text>Release of an N-terminal tripeptide from a polypeptide.</text>
        <dbReference type="EC" id="3.4.14.10"/>
    </reaction>
</comment>
<dbReference type="InterPro" id="IPR050819">
    <property type="entry name" value="Tripeptidyl-peptidase_I"/>
</dbReference>
<dbReference type="GO" id="GO:0006508">
    <property type="term" value="P:proteolysis"/>
    <property type="evidence" value="ECO:0007669"/>
    <property type="project" value="UniProtKB-KW"/>
</dbReference>
<dbReference type="GO" id="GO:0008240">
    <property type="term" value="F:tripeptidyl-peptidase activity"/>
    <property type="evidence" value="ECO:0007669"/>
    <property type="project" value="UniProtKB-EC"/>
</dbReference>
<evidence type="ECO:0000256" key="16">
    <source>
        <dbReference type="SAM" id="SignalP"/>
    </source>
</evidence>
<comment type="function">
    <text evidence="2">Secreted tripeptidyl-peptidase which degrades proteins at acidic pHs and is involved in virulence.</text>
</comment>
<dbReference type="Pfam" id="PF09286">
    <property type="entry name" value="Pro-kuma_activ"/>
    <property type="match status" value="1"/>
</dbReference>
<proteinExistence type="predicted"/>
<keyword evidence="14" id="KW-0325">Glycoprotein</keyword>
<dbReference type="InterPro" id="IPR036852">
    <property type="entry name" value="Peptidase_S8/S53_dom_sf"/>
</dbReference>
<evidence type="ECO:0000256" key="2">
    <source>
        <dbReference type="ARBA" id="ARBA00002451"/>
    </source>
</evidence>
<keyword evidence="8 16" id="KW-0732">Signal</keyword>
<dbReference type="PANTHER" id="PTHR14218:SF39">
    <property type="entry name" value="PEPTIDASE S53 DOMAIN-CONTAINING PROTEIN"/>
    <property type="match status" value="1"/>
</dbReference>
<dbReference type="InterPro" id="IPR023828">
    <property type="entry name" value="Peptidase_S8_Ser-AS"/>
</dbReference>
<feature type="binding site" evidence="15">
    <location>
        <position position="569"/>
    </location>
    <ligand>
        <name>Ca(2+)</name>
        <dbReference type="ChEBI" id="CHEBI:29108"/>
    </ligand>
</feature>
<dbReference type="AlphaFoldDB" id="A0A6A5YCP2"/>
<evidence type="ECO:0000256" key="5">
    <source>
        <dbReference type="ARBA" id="ARBA00022525"/>
    </source>
</evidence>
<evidence type="ECO:0000256" key="7">
    <source>
        <dbReference type="ARBA" id="ARBA00022723"/>
    </source>
</evidence>
<gene>
    <name evidence="18" type="ORF">K490DRAFT_63795</name>
</gene>
<sequence length="609" mass="65530">MLGCSKLVVLLGAAVAAVQASPVRPRSNYALKEHHFVPRSWERVGPAPGKHVIDLHIGLKQGQFDELERHLYEVSDPRHHRYGQHLSIDEVNELVKPADETVDLVHEWLVDSGIQRHDLDYSPAKDWIKVSLPVEDVERLLDTEYSVYKHVDGSHVVRTPEWSLPLHLHEHVETIQPTNSFFRANARRSNAKPVGKSEKAGKAKAAAGASVADVCDEDEVTPDCLRTFYGTIDYTPQVPGTSMVGLTDYLEEANNRSDVYYFLTRYRPDAVDAAYNFTVDVIDGGDNQQTPNTAEQNLEGKDEEGNLDAQTIIGITYPIPLTAYTTGGDPPFTADDSETSNSNEPYLAWVQYVLNQTSPPQVISTSYGDDEQTVPLSYANSVCKAFAQLGARGVSLLFASGDAGVGDTGYCISNNGSDAASFLPSFPDTCPYVTSVGATYGFSPEVAAYDDLGDDDIFASGGGYSNYFSMPSYQEDVVTSYTSSLGDLYAGLYNTTGRAYPDIAAQGQRYVVTWGGEDVLLDGTSASTPAASAIIALMNDALLAAGKSPLGFLNPWLYSGAGAAAFNDITSGSAVGCGVDGFPAQTGWDAVTGWGSPNFTEALSYLGVS</sequence>
<dbReference type="EC" id="3.4.14.10" evidence="4"/>
<dbReference type="Gene3D" id="3.40.50.200">
    <property type="entry name" value="Peptidase S8/S53 domain"/>
    <property type="match status" value="1"/>
</dbReference>
<evidence type="ECO:0000256" key="11">
    <source>
        <dbReference type="ARBA" id="ARBA00022837"/>
    </source>
</evidence>
<keyword evidence="6 15" id="KW-0645">Protease</keyword>
<feature type="active site" description="Charge relay system" evidence="15">
    <location>
        <position position="525"/>
    </location>
</feature>
<evidence type="ECO:0000256" key="9">
    <source>
        <dbReference type="ARBA" id="ARBA00022801"/>
    </source>
</evidence>
<feature type="binding site" evidence="15">
    <location>
        <position position="587"/>
    </location>
    <ligand>
        <name>Ca(2+)</name>
        <dbReference type="ChEBI" id="CHEBI:29108"/>
    </ligand>
</feature>
<evidence type="ECO:0000256" key="6">
    <source>
        <dbReference type="ARBA" id="ARBA00022670"/>
    </source>
</evidence>
<dbReference type="PANTHER" id="PTHR14218">
    <property type="entry name" value="PROTEASE S8 TRIPEPTIDYL PEPTIDASE I CLN2"/>
    <property type="match status" value="1"/>
</dbReference>
<dbReference type="Pfam" id="PF00082">
    <property type="entry name" value="Peptidase_S8"/>
    <property type="match status" value="1"/>
</dbReference>
<evidence type="ECO:0000256" key="4">
    <source>
        <dbReference type="ARBA" id="ARBA00012462"/>
    </source>
</evidence>
<feature type="chain" id="PRO_5025695184" description="tripeptidyl-peptidase II" evidence="16">
    <location>
        <begin position="21"/>
        <end position="609"/>
    </location>
</feature>
<evidence type="ECO:0000256" key="8">
    <source>
        <dbReference type="ARBA" id="ARBA00022729"/>
    </source>
</evidence>
<evidence type="ECO:0000313" key="19">
    <source>
        <dbReference type="Proteomes" id="UP000799776"/>
    </source>
</evidence>
<name>A0A6A5YCP2_9PEZI</name>
<feature type="active site" description="Charge relay system" evidence="15">
    <location>
        <position position="308"/>
    </location>
</feature>
<feature type="active site" description="Charge relay system" evidence="15">
    <location>
        <position position="304"/>
    </location>
</feature>
<dbReference type="OrthoDB" id="409122at2759"/>
<dbReference type="GO" id="GO:0004252">
    <property type="term" value="F:serine-type endopeptidase activity"/>
    <property type="evidence" value="ECO:0007669"/>
    <property type="project" value="UniProtKB-UniRule"/>
</dbReference>
<dbReference type="InterPro" id="IPR000209">
    <property type="entry name" value="Peptidase_S8/S53_dom"/>
</dbReference>
<dbReference type="GO" id="GO:0005576">
    <property type="term" value="C:extracellular region"/>
    <property type="evidence" value="ECO:0007669"/>
    <property type="project" value="UniProtKB-SubCell"/>
</dbReference>
<feature type="signal peptide" evidence="16">
    <location>
        <begin position="1"/>
        <end position="20"/>
    </location>
</feature>
<evidence type="ECO:0000256" key="1">
    <source>
        <dbReference type="ARBA" id="ARBA00001910"/>
    </source>
</evidence>
<evidence type="ECO:0000259" key="17">
    <source>
        <dbReference type="PROSITE" id="PS51695"/>
    </source>
</evidence>
<keyword evidence="5" id="KW-0964">Secreted</keyword>
<keyword evidence="11 15" id="KW-0106">Calcium</keyword>
<keyword evidence="10 15" id="KW-0720">Serine protease</keyword>
<dbReference type="CDD" id="cd11377">
    <property type="entry name" value="Pro-peptidase_S53"/>
    <property type="match status" value="1"/>
</dbReference>
<evidence type="ECO:0000256" key="3">
    <source>
        <dbReference type="ARBA" id="ARBA00004239"/>
    </source>
</evidence>
<keyword evidence="12" id="KW-0843">Virulence</keyword>
<comment type="subcellular location">
    <subcellularLocation>
        <location evidence="3">Secreted</location>
        <location evidence="3">Extracellular space</location>
    </subcellularLocation>
</comment>
<reference evidence="18" key="1">
    <citation type="journal article" date="2020" name="Stud. Mycol.">
        <title>101 Dothideomycetes genomes: a test case for predicting lifestyles and emergence of pathogens.</title>
        <authorList>
            <person name="Haridas S."/>
            <person name="Albert R."/>
            <person name="Binder M."/>
            <person name="Bloem J."/>
            <person name="Labutti K."/>
            <person name="Salamov A."/>
            <person name="Andreopoulos B."/>
            <person name="Baker S."/>
            <person name="Barry K."/>
            <person name="Bills G."/>
            <person name="Bluhm B."/>
            <person name="Cannon C."/>
            <person name="Castanera R."/>
            <person name="Culley D."/>
            <person name="Daum C."/>
            <person name="Ezra D."/>
            <person name="Gonzalez J."/>
            <person name="Henrissat B."/>
            <person name="Kuo A."/>
            <person name="Liang C."/>
            <person name="Lipzen A."/>
            <person name="Lutzoni F."/>
            <person name="Magnuson J."/>
            <person name="Mondo S."/>
            <person name="Nolan M."/>
            <person name="Ohm R."/>
            <person name="Pangilinan J."/>
            <person name="Park H.-J."/>
            <person name="Ramirez L."/>
            <person name="Alfaro M."/>
            <person name="Sun H."/>
            <person name="Tritt A."/>
            <person name="Yoshinaga Y."/>
            <person name="Zwiers L.-H."/>
            <person name="Turgeon B."/>
            <person name="Goodwin S."/>
            <person name="Spatafora J."/>
            <person name="Crous P."/>
            <person name="Grigoriev I."/>
        </authorList>
    </citation>
    <scope>NUCLEOTIDE SEQUENCE</scope>
    <source>
        <strain evidence="18">CBS 121410</strain>
    </source>
</reference>
<dbReference type="InterPro" id="IPR030400">
    <property type="entry name" value="Sedolisin_dom"/>
</dbReference>
<evidence type="ECO:0000256" key="13">
    <source>
        <dbReference type="ARBA" id="ARBA00023145"/>
    </source>
</evidence>
<keyword evidence="7 15" id="KW-0479">Metal-binding</keyword>
<evidence type="ECO:0000256" key="10">
    <source>
        <dbReference type="ARBA" id="ARBA00022825"/>
    </source>
</evidence>
<protein>
    <recommendedName>
        <fullName evidence="4">tripeptidyl-peptidase II</fullName>
        <ecNumber evidence="4">3.4.14.10</ecNumber>
    </recommendedName>
</protein>
<dbReference type="FunFam" id="3.40.50.200:FF:000015">
    <property type="entry name" value="Tripeptidyl peptidase A"/>
    <property type="match status" value="1"/>
</dbReference>
<feature type="binding site" evidence="15">
    <location>
        <position position="568"/>
    </location>
    <ligand>
        <name>Ca(2+)</name>
        <dbReference type="ChEBI" id="CHEBI:29108"/>
    </ligand>
</feature>
<accession>A0A6A5YCP2</accession>
<evidence type="ECO:0000256" key="15">
    <source>
        <dbReference type="PROSITE-ProRule" id="PRU01032"/>
    </source>
</evidence>
<keyword evidence="19" id="KW-1185">Reference proteome</keyword>
<organism evidence="18 19">
    <name type="scientific">Saccharata proteae CBS 121410</name>
    <dbReference type="NCBI Taxonomy" id="1314787"/>
    <lineage>
        <taxon>Eukaryota</taxon>
        <taxon>Fungi</taxon>
        <taxon>Dikarya</taxon>
        <taxon>Ascomycota</taxon>
        <taxon>Pezizomycotina</taxon>
        <taxon>Dothideomycetes</taxon>
        <taxon>Dothideomycetes incertae sedis</taxon>
        <taxon>Botryosphaeriales</taxon>
        <taxon>Saccharataceae</taxon>
        <taxon>Saccharata</taxon>
    </lineage>
</organism>
<dbReference type="InterPro" id="IPR015366">
    <property type="entry name" value="S53_propep"/>
</dbReference>
<dbReference type="PROSITE" id="PS51695">
    <property type="entry name" value="SEDOLISIN"/>
    <property type="match status" value="1"/>
</dbReference>
<dbReference type="GO" id="GO:0046872">
    <property type="term" value="F:metal ion binding"/>
    <property type="evidence" value="ECO:0007669"/>
    <property type="project" value="UniProtKB-UniRule"/>
</dbReference>
<dbReference type="PROSITE" id="PS00138">
    <property type="entry name" value="SUBTILASE_SER"/>
    <property type="match status" value="1"/>
</dbReference>
<dbReference type="Proteomes" id="UP000799776">
    <property type="component" value="Unassembled WGS sequence"/>
</dbReference>
<dbReference type="SMART" id="SM00944">
    <property type="entry name" value="Pro-kuma_activ"/>
    <property type="match status" value="1"/>
</dbReference>
<feature type="domain" description="Peptidase S53" evidence="17">
    <location>
        <begin position="219"/>
        <end position="609"/>
    </location>
</feature>
<feature type="binding site" evidence="15">
    <location>
        <position position="589"/>
    </location>
    <ligand>
        <name>Ca(2+)</name>
        <dbReference type="ChEBI" id="CHEBI:29108"/>
    </ligand>
</feature>